<dbReference type="RefSeq" id="WP_260559346.1">
    <property type="nucleotide sequence ID" value="NZ_BAABEC010000188.1"/>
</dbReference>
<accession>A0ABY5YGV6</accession>
<dbReference type="EMBL" id="CP104213">
    <property type="protein sequence ID" value="UWX63053.1"/>
    <property type="molecule type" value="Genomic_DNA"/>
</dbReference>
<protein>
    <submittedName>
        <fullName evidence="2">GerMN domain-containing protein</fullName>
    </submittedName>
</protein>
<reference evidence="2" key="1">
    <citation type="submission" date="2022-09" db="EMBL/GenBank/DDBJ databases">
        <title>genome sequence of Deinococcus rubellus.</title>
        <authorList>
            <person name="Srinivasan S."/>
        </authorList>
    </citation>
    <scope>NUCLEOTIDE SEQUENCE</scope>
    <source>
        <strain evidence="2">Ant6</strain>
    </source>
</reference>
<evidence type="ECO:0000313" key="2">
    <source>
        <dbReference type="EMBL" id="UWX63053.1"/>
    </source>
</evidence>
<dbReference type="Proteomes" id="UP001060261">
    <property type="component" value="Chromosome"/>
</dbReference>
<organism evidence="2 3">
    <name type="scientific">Deinococcus rubellus</name>
    <dbReference type="NCBI Taxonomy" id="1889240"/>
    <lineage>
        <taxon>Bacteria</taxon>
        <taxon>Thermotogati</taxon>
        <taxon>Deinococcota</taxon>
        <taxon>Deinococci</taxon>
        <taxon>Deinococcales</taxon>
        <taxon>Deinococcaceae</taxon>
        <taxon>Deinococcus</taxon>
    </lineage>
</organism>
<keyword evidence="3" id="KW-1185">Reference proteome</keyword>
<feature type="domain" description="GerMN" evidence="1">
    <location>
        <begin position="78"/>
        <end position="164"/>
    </location>
</feature>
<dbReference type="InterPro" id="IPR019606">
    <property type="entry name" value="GerMN"/>
</dbReference>
<name>A0ABY5YGV6_9DEIO</name>
<gene>
    <name evidence="2" type="ORF">N0D28_09795</name>
</gene>
<evidence type="ECO:0000313" key="3">
    <source>
        <dbReference type="Proteomes" id="UP001060261"/>
    </source>
</evidence>
<sequence>MRRLITPFNLLGLLLLVATLAVREWVSRPSASPSPPPLQLELVQPLALTLYFSNDKVDGFVKEDRTVPVEGKSSGKIAQAALVAWARGPLKGKGLRDVPQGSQVPDVWVRGAHFYVNLPTSYTQLNYGVSGERMVICSLTRTLLEQSGKDVLFLVGAQSSPTLLGHMDLTRPYTKADCAD</sequence>
<proteinExistence type="predicted"/>
<dbReference type="Pfam" id="PF10646">
    <property type="entry name" value="Germane"/>
    <property type="match status" value="1"/>
</dbReference>
<evidence type="ECO:0000259" key="1">
    <source>
        <dbReference type="SMART" id="SM00909"/>
    </source>
</evidence>
<dbReference type="SMART" id="SM00909">
    <property type="entry name" value="Germane"/>
    <property type="match status" value="1"/>
</dbReference>